<feature type="transmembrane region" description="Helical" evidence="1">
    <location>
        <begin position="6"/>
        <end position="30"/>
    </location>
</feature>
<reference evidence="2 3" key="1">
    <citation type="submission" date="2021-01" db="EMBL/GenBank/DDBJ databases">
        <title>Sequencing the genomes of 1000 actinobacteria strains.</title>
        <authorList>
            <person name="Klenk H.-P."/>
        </authorList>
    </citation>
    <scope>NUCLEOTIDE SEQUENCE [LARGE SCALE GENOMIC DNA]</scope>
    <source>
        <strain evidence="2 3">DSM 18662</strain>
    </source>
</reference>
<feature type="transmembrane region" description="Helical" evidence="1">
    <location>
        <begin position="42"/>
        <end position="63"/>
    </location>
</feature>
<keyword evidence="3" id="KW-1185">Reference proteome</keyword>
<dbReference type="RefSeq" id="WP_204916799.1">
    <property type="nucleotide sequence ID" value="NZ_BAAAQP010000011.1"/>
</dbReference>
<protein>
    <submittedName>
        <fullName evidence="2">Uncharacterized protein</fullName>
    </submittedName>
</protein>
<evidence type="ECO:0000256" key="1">
    <source>
        <dbReference type="SAM" id="Phobius"/>
    </source>
</evidence>
<comment type="caution">
    <text evidence="2">The sequence shown here is derived from an EMBL/GenBank/DDBJ whole genome shotgun (WGS) entry which is preliminary data.</text>
</comment>
<feature type="transmembrane region" description="Helical" evidence="1">
    <location>
        <begin position="69"/>
        <end position="88"/>
    </location>
</feature>
<keyword evidence="1" id="KW-0472">Membrane</keyword>
<sequence length="151" mass="16498">MAQMQGPWWATLTVWGVVNLVNLLQTAGFLSRRRHGMAVNHTLGWVIIGLSVPATMALIGHAMVGSTGWVGPAVFDLFVLLMLVVDYLRPVEFRHPARATILIPYLVLFFGGILLMGLPMFAVNRGLWLVTVATSVALMVSMVDAQRRGLG</sequence>
<feature type="transmembrane region" description="Helical" evidence="1">
    <location>
        <begin position="100"/>
        <end position="121"/>
    </location>
</feature>
<evidence type="ECO:0000313" key="3">
    <source>
        <dbReference type="Proteomes" id="UP000704762"/>
    </source>
</evidence>
<evidence type="ECO:0000313" key="2">
    <source>
        <dbReference type="EMBL" id="MBM7798225.1"/>
    </source>
</evidence>
<organism evidence="2 3">
    <name type="scientific">Microlunatus panaciterrae</name>
    <dbReference type="NCBI Taxonomy" id="400768"/>
    <lineage>
        <taxon>Bacteria</taxon>
        <taxon>Bacillati</taxon>
        <taxon>Actinomycetota</taxon>
        <taxon>Actinomycetes</taxon>
        <taxon>Propionibacteriales</taxon>
        <taxon>Propionibacteriaceae</taxon>
        <taxon>Microlunatus</taxon>
    </lineage>
</organism>
<dbReference type="Proteomes" id="UP000704762">
    <property type="component" value="Unassembled WGS sequence"/>
</dbReference>
<proteinExistence type="predicted"/>
<dbReference type="EMBL" id="JAFBCF010000001">
    <property type="protein sequence ID" value="MBM7798225.1"/>
    <property type="molecule type" value="Genomic_DNA"/>
</dbReference>
<accession>A0ABS2RGU1</accession>
<keyword evidence="1" id="KW-1133">Transmembrane helix</keyword>
<gene>
    <name evidence="2" type="ORF">JOE57_001146</name>
</gene>
<keyword evidence="1" id="KW-0812">Transmembrane</keyword>
<name>A0ABS2RGU1_9ACTN</name>